<dbReference type="InterPro" id="IPR014001">
    <property type="entry name" value="Helicase_ATP-bd"/>
</dbReference>
<gene>
    <name evidence="4" type="primary">mot1</name>
    <name evidence="4" type="ORF">NGRA_0964</name>
</gene>
<dbReference type="SUPFAM" id="SSF48371">
    <property type="entry name" value="ARM repeat"/>
    <property type="match status" value="1"/>
</dbReference>
<keyword evidence="4" id="KW-0378">Hydrolase</keyword>
<dbReference type="AlphaFoldDB" id="A0A9P6KZ39"/>
<dbReference type="InterPro" id="IPR016024">
    <property type="entry name" value="ARM-type_fold"/>
</dbReference>
<dbReference type="GO" id="GO:0005524">
    <property type="term" value="F:ATP binding"/>
    <property type="evidence" value="ECO:0007669"/>
    <property type="project" value="InterPro"/>
</dbReference>
<sequence>MNKLEKFFNTLHNSQSRVLKKYTTQELVGQIKEYVDYTPYICKNIYRLLISQSSEDRVNGASILKSIMFQFRLATDFKIEYTDNKDEYFSCTGEEFVAEPKRSVKEQTRLVKAMADLEHVDVKIVNEIDFKAHTEFKIKKQKVKDKEIENIFDFFENLTANLLNYEWNKRHGAFLAYTAMFSQAWNGDREIKVDSTLFMKIYEILKNDKFNDFVEDKTTAPVREAAAELLACIYPRIPVREETILDELYRFLQDADWQTQYSGLVALRSLRKYIKKKRELCSLLESLLVDSDEDVKFLSADLLSSLVEYCDRERVGEKCWENIKDEEEIAVSKTSIIQLLSLTGYKIEENIEYLFPCFSSPVVEVRKSVLEMVRGIENESIDFLVAESILLDEKEEVRELAVGVLRGKSLSKNFLNHFMRILSQSLYEPYSHNDFVSYDELMFTKSGVKLIGEDTILKNRIRLFEVMKDSSGSSSMKEDTAIGMVFNILYKLFSKDSKEGTTKRFKEVEDLEVEDLEVENLYKKCKDLRLLPLKELRNIISSTTNNIASSTTIHPMGDPIYRDYLRLRTLLEFPKVGIEIFKKETCVDFLRIYSNLLFEHKRELEIDLFIEEAYSKLVEGDEYDNLRIFFRVFGYEAISRMRFTATSGIPSSRLVFFGKTLEIYRENFGELGSLFEEAYKARYFPVLKEFVKDLKYGEEFVNKILEDEDLDLLSGVIEELDHSFYPLFIKPLLRRMSSSTSSKLDIGTTGTTTIGTSGTTGTTTLGTSGTTTIGTTTLATSGTFSYIVPRLTFEINRNISKDFSKKILKAKESLEALLDISKVPEYTCRCPTSLVLRGYQVEGVKWISFLFSFNLNGILADDMGLGKTIQVLYFVCSEIYQTNKQVLVLCPSSLTGHWVSEVQRHFPQVSVSLYKKKSTTATSITVVSYDMFRNDYQNFTTREWFYVVLDEGHVLRNPNTLLYSRICLLRSPHKLILTGTPVHNSLDDLVSIFHFIMPNYLSKDDIHKTTTKTTTTKTTTK</sequence>
<keyword evidence="4" id="KW-0347">Helicase</keyword>
<proteinExistence type="predicted"/>
<keyword evidence="2" id="KW-0067">ATP-binding</keyword>
<accession>A0A9P6KZ39</accession>
<dbReference type="PANTHER" id="PTHR36498">
    <property type="entry name" value="TATA-BINDING PROTEIN-ASSOCIATED FACTOR 172"/>
    <property type="match status" value="1"/>
</dbReference>
<dbReference type="SMART" id="SM00487">
    <property type="entry name" value="DEXDc"/>
    <property type="match status" value="1"/>
</dbReference>
<dbReference type="GO" id="GO:0003677">
    <property type="term" value="F:DNA binding"/>
    <property type="evidence" value="ECO:0007669"/>
    <property type="project" value="InterPro"/>
</dbReference>
<evidence type="ECO:0000259" key="3">
    <source>
        <dbReference type="PROSITE" id="PS51192"/>
    </source>
</evidence>
<dbReference type="GO" id="GO:0004386">
    <property type="term" value="F:helicase activity"/>
    <property type="evidence" value="ECO:0007669"/>
    <property type="project" value="UniProtKB-KW"/>
</dbReference>
<dbReference type="GO" id="GO:0016887">
    <property type="term" value="F:ATP hydrolysis activity"/>
    <property type="evidence" value="ECO:0007669"/>
    <property type="project" value="InterPro"/>
</dbReference>
<dbReference type="SUPFAM" id="SSF52540">
    <property type="entry name" value="P-loop containing nucleoside triphosphate hydrolases"/>
    <property type="match status" value="1"/>
</dbReference>
<dbReference type="OrthoDB" id="2195682at2759"/>
<comment type="caution">
    <text evidence="4">The sequence shown here is derived from an EMBL/GenBank/DDBJ whole genome shotgun (WGS) entry which is preliminary data.</text>
</comment>
<feature type="non-terminal residue" evidence="4">
    <location>
        <position position="1021"/>
    </location>
</feature>
<name>A0A9P6KZ39_9MICR</name>
<feature type="domain" description="Helicase ATP-binding" evidence="3">
    <location>
        <begin position="848"/>
        <end position="999"/>
    </location>
</feature>
<evidence type="ECO:0000256" key="1">
    <source>
        <dbReference type="ARBA" id="ARBA00022741"/>
    </source>
</evidence>
<dbReference type="InterPro" id="IPR044972">
    <property type="entry name" value="Mot1"/>
</dbReference>
<evidence type="ECO:0000313" key="4">
    <source>
        <dbReference type="EMBL" id="KAF9763922.1"/>
    </source>
</evidence>
<dbReference type="Gene3D" id="3.40.50.10810">
    <property type="entry name" value="Tandem AAA-ATPase domain"/>
    <property type="match status" value="1"/>
</dbReference>
<dbReference type="Pfam" id="PF00176">
    <property type="entry name" value="SNF2-rel_dom"/>
    <property type="match status" value="1"/>
</dbReference>
<dbReference type="EMBL" id="SBJO01000048">
    <property type="protein sequence ID" value="KAF9763922.1"/>
    <property type="molecule type" value="Genomic_DNA"/>
</dbReference>
<keyword evidence="1" id="KW-0547">Nucleotide-binding</keyword>
<keyword evidence="5" id="KW-1185">Reference proteome</keyword>
<dbReference type="Gene3D" id="1.25.10.10">
    <property type="entry name" value="Leucine-rich Repeat Variant"/>
    <property type="match status" value="1"/>
</dbReference>
<reference evidence="4 5" key="1">
    <citation type="journal article" date="2020" name="Genome Biol. Evol.">
        <title>Comparative genomics of strictly vertically transmitted, feminizing microsporidia endosymbionts of amphipod crustaceans.</title>
        <authorList>
            <person name="Cormier A."/>
            <person name="Chebbi M.A."/>
            <person name="Giraud I."/>
            <person name="Wattier R."/>
            <person name="Teixeira M."/>
            <person name="Gilbert C."/>
            <person name="Rigaud T."/>
            <person name="Cordaux R."/>
        </authorList>
    </citation>
    <scope>NUCLEOTIDE SEQUENCE [LARGE SCALE GENOMIC DNA]</scope>
    <source>
        <strain evidence="4 5">Ou3-Ou53</strain>
    </source>
</reference>
<dbReference type="InterPro" id="IPR000330">
    <property type="entry name" value="SNF2_N"/>
</dbReference>
<dbReference type="Proteomes" id="UP000740883">
    <property type="component" value="Unassembled WGS sequence"/>
</dbReference>
<evidence type="ECO:0000313" key="5">
    <source>
        <dbReference type="Proteomes" id="UP000740883"/>
    </source>
</evidence>
<dbReference type="InterPro" id="IPR011989">
    <property type="entry name" value="ARM-like"/>
</dbReference>
<dbReference type="InterPro" id="IPR027417">
    <property type="entry name" value="P-loop_NTPase"/>
</dbReference>
<dbReference type="PANTHER" id="PTHR36498:SF1">
    <property type="entry name" value="TATA-BINDING PROTEIN-ASSOCIATED FACTOR 172"/>
    <property type="match status" value="1"/>
</dbReference>
<protein>
    <submittedName>
        <fullName evidence="4">Helicase mot1</fullName>
    </submittedName>
</protein>
<organism evidence="4 5">
    <name type="scientific">Nosema granulosis</name>
    <dbReference type="NCBI Taxonomy" id="83296"/>
    <lineage>
        <taxon>Eukaryota</taxon>
        <taxon>Fungi</taxon>
        <taxon>Fungi incertae sedis</taxon>
        <taxon>Microsporidia</taxon>
        <taxon>Nosematidae</taxon>
        <taxon>Nosema</taxon>
    </lineage>
</organism>
<evidence type="ECO:0000256" key="2">
    <source>
        <dbReference type="ARBA" id="ARBA00022840"/>
    </source>
</evidence>
<dbReference type="PROSITE" id="PS51192">
    <property type="entry name" value="HELICASE_ATP_BIND_1"/>
    <property type="match status" value="1"/>
</dbReference>
<dbReference type="GO" id="GO:0017025">
    <property type="term" value="F:TBP-class protein binding"/>
    <property type="evidence" value="ECO:0007669"/>
    <property type="project" value="InterPro"/>
</dbReference>
<dbReference type="InterPro" id="IPR038718">
    <property type="entry name" value="SNF2-like_sf"/>
</dbReference>